<evidence type="ECO:0000256" key="4">
    <source>
        <dbReference type="ARBA" id="ARBA00022692"/>
    </source>
</evidence>
<feature type="transmembrane region" description="Helical" evidence="7">
    <location>
        <begin position="95"/>
        <end position="114"/>
    </location>
</feature>
<sequence length="308" mass="34616">MQTSVNLELNENVSNVKVKPRHKKFKEKVAPYLYLLPSMILFSTFVYFPFFKTLYLSFSITNAKGKVVEMVGIENYLEVLKAPEFKNSLGLTLKFVPMLAIPTLVIGFILALIANNKIRGSKGFQLMFSMPMAVASAPAAIIWMLLFHPSIGLINFVLRSNIGWLTDERYALISVAVVTVWLNLGVNFIFLLSGLKGIPEELVESASIDGASYFQRLFKIVIPMVSPTLFFVIFIDIINAFQAFGQVKLMTGGGPGDATNVLVHSIYREAFFNNRFEIACTQSVILFSIMLLITIIQFKFEKKGVFYK</sequence>
<dbReference type="PROSITE" id="PS50928">
    <property type="entry name" value="ABC_TM1"/>
    <property type="match status" value="1"/>
</dbReference>
<organism evidence="9 10">
    <name type="scientific">Clostridium amylolyticum</name>
    <dbReference type="NCBI Taxonomy" id="1121298"/>
    <lineage>
        <taxon>Bacteria</taxon>
        <taxon>Bacillati</taxon>
        <taxon>Bacillota</taxon>
        <taxon>Clostridia</taxon>
        <taxon>Eubacteriales</taxon>
        <taxon>Clostridiaceae</taxon>
        <taxon>Clostridium</taxon>
    </lineage>
</organism>
<dbReference type="RefSeq" id="WP_083599935.1">
    <property type="nucleotide sequence ID" value="NZ_FQZO01000005.1"/>
</dbReference>
<dbReference type="CDD" id="cd06261">
    <property type="entry name" value="TM_PBP2"/>
    <property type="match status" value="1"/>
</dbReference>
<protein>
    <submittedName>
        <fullName evidence="9">Carbohydrate ABC transporter membrane protein 1, CUT1 family</fullName>
    </submittedName>
</protein>
<dbReference type="Proteomes" id="UP000184080">
    <property type="component" value="Unassembled WGS sequence"/>
</dbReference>
<keyword evidence="2 7" id="KW-0813">Transport</keyword>
<keyword evidence="5 7" id="KW-1133">Transmembrane helix</keyword>
<dbReference type="InterPro" id="IPR000515">
    <property type="entry name" value="MetI-like"/>
</dbReference>
<evidence type="ECO:0000256" key="7">
    <source>
        <dbReference type="RuleBase" id="RU363032"/>
    </source>
</evidence>
<dbReference type="InterPro" id="IPR051393">
    <property type="entry name" value="ABC_transporter_permease"/>
</dbReference>
<evidence type="ECO:0000256" key="6">
    <source>
        <dbReference type="ARBA" id="ARBA00023136"/>
    </source>
</evidence>
<dbReference type="Gene3D" id="1.10.3720.10">
    <property type="entry name" value="MetI-like"/>
    <property type="match status" value="1"/>
</dbReference>
<dbReference type="STRING" id="1121298.SAMN05444401_3160"/>
<dbReference type="PANTHER" id="PTHR30193">
    <property type="entry name" value="ABC TRANSPORTER PERMEASE PROTEIN"/>
    <property type="match status" value="1"/>
</dbReference>
<dbReference type="EMBL" id="FQZO01000005">
    <property type="protein sequence ID" value="SHJ48017.1"/>
    <property type="molecule type" value="Genomic_DNA"/>
</dbReference>
<dbReference type="AlphaFoldDB" id="A0A1M6JMR4"/>
<evidence type="ECO:0000313" key="9">
    <source>
        <dbReference type="EMBL" id="SHJ48017.1"/>
    </source>
</evidence>
<dbReference type="OrthoDB" id="9779462at2"/>
<name>A0A1M6JMR4_9CLOT</name>
<keyword evidence="3" id="KW-1003">Cell membrane</keyword>
<dbReference type="SUPFAM" id="SSF160964">
    <property type="entry name" value="MalF N-terminal region-like"/>
    <property type="match status" value="1"/>
</dbReference>
<evidence type="ECO:0000256" key="1">
    <source>
        <dbReference type="ARBA" id="ARBA00004651"/>
    </source>
</evidence>
<dbReference type="InterPro" id="IPR035906">
    <property type="entry name" value="MetI-like_sf"/>
</dbReference>
<evidence type="ECO:0000256" key="3">
    <source>
        <dbReference type="ARBA" id="ARBA00022475"/>
    </source>
</evidence>
<reference evidence="9 10" key="1">
    <citation type="submission" date="2016-11" db="EMBL/GenBank/DDBJ databases">
        <authorList>
            <person name="Jaros S."/>
            <person name="Januszkiewicz K."/>
            <person name="Wedrychowicz H."/>
        </authorList>
    </citation>
    <scope>NUCLEOTIDE SEQUENCE [LARGE SCALE GENOMIC DNA]</scope>
    <source>
        <strain evidence="9 10">DSM 21864</strain>
    </source>
</reference>
<comment type="subcellular location">
    <subcellularLocation>
        <location evidence="1 7">Cell membrane</location>
        <topology evidence="1 7">Multi-pass membrane protein</topology>
    </subcellularLocation>
</comment>
<feature type="transmembrane region" description="Helical" evidence="7">
    <location>
        <begin position="276"/>
        <end position="298"/>
    </location>
</feature>
<feature type="transmembrane region" description="Helical" evidence="7">
    <location>
        <begin position="220"/>
        <end position="241"/>
    </location>
</feature>
<evidence type="ECO:0000256" key="2">
    <source>
        <dbReference type="ARBA" id="ARBA00022448"/>
    </source>
</evidence>
<proteinExistence type="inferred from homology"/>
<feature type="transmembrane region" description="Helical" evidence="7">
    <location>
        <begin position="29"/>
        <end position="50"/>
    </location>
</feature>
<dbReference type="GO" id="GO:0005886">
    <property type="term" value="C:plasma membrane"/>
    <property type="evidence" value="ECO:0007669"/>
    <property type="project" value="UniProtKB-SubCell"/>
</dbReference>
<dbReference type="PANTHER" id="PTHR30193:SF37">
    <property type="entry name" value="INNER MEMBRANE ABC TRANSPORTER PERMEASE PROTEIN YCJO"/>
    <property type="match status" value="1"/>
</dbReference>
<gene>
    <name evidence="9" type="ORF">SAMN05444401_3160</name>
</gene>
<feature type="transmembrane region" description="Helical" evidence="7">
    <location>
        <begin position="171"/>
        <end position="192"/>
    </location>
</feature>
<dbReference type="SUPFAM" id="SSF161098">
    <property type="entry name" value="MetI-like"/>
    <property type="match status" value="1"/>
</dbReference>
<evidence type="ECO:0000259" key="8">
    <source>
        <dbReference type="PROSITE" id="PS50928"/>
    </source>
</evidence>
<comment type="similarity">
    <text evidence="7">Belongs to the binding-protein-dependent transport system permease family.</text>
</comment>
<dbReference type="Pfam" id="PF00528">
    <property type="entry name" value="BPD_transp_1"/>
    <property type="match status" value="1"/>
</dbReference>
<feature type="transmembrane region" description="Helical" evidence="7">
    <location>
        <begin position="126"/>
        <end position="151"/>
    </location>
</feature>
<keyword evidence="10" id="KW-1185">Reference proteome</keyword>
<accession>A0A1M6JMR4</accession>
<dbReference type="GO" id="GO:0055085">
    <property type="term" value="P:transmembrane transport"/>
    <property type="evidence" value="ECO:0007669"/>
    <property type="project" value="InterPro"/>
</dbReference>
<feature type="domain" description="ABC transmembrane type-1" evidence="8">
    <location>
        <begin position="89"/>
        <end position="297"/>
    </location>
</feature>
<evidence type="ECO:0000313" key="10">
    <source>
        <dbReference type="Proteomes" id="UP000184080"/>
    </source>
</evidence>
<evidence type="ECO:0000256" key="5">
    <source>
        <dbReference type="ARBA" id="ARBA00022989"/>
    </source>
</evidence>
<keyword evidence="6 7" id="KW-0472">Membrane</keyword>
<keyword evidence="4 7" id="KW-0812">Transmembrane</keyword>